<evidence type="ECO:0000313" key="2">
    <source>
        <dbReference type="EMBL" id="PIC25851.1"/>
    </source>
</evidence>
<comment type="caution">
    <text evidence="2">The sequence shown here is derived from an EMBL/GenBank/DDBJ whole genome shotgun (WGS) entry which is preliminary data.</text>
</comment>
<sequence>MTSSKMLTKNDSSTEGYVQQSPASTNRAPKRDNVGTRDVYATNDEDAEKPSKSLVEKILASKERPSELTPIVIIPSRQCEAYDGQS</sequence>
<evidence type="ECO:0000256" key="1">
    <source>
        <dbReference type="SAM" id="MobiDB-lite"/>
    </source>
</evidence>
<dbReference type="AlphaFoldDB" id="A0A2G5TFM8"/>
<proteinExistence type="predicted"/>
<feature type="region of interest" description="Disordered" evidence="1">
    <location>
        <begin position="1"/>
        <end position="52"/>
    </location>
</feature>
<dbReference type="EMBL" id="PDUG01000005">
    <property type="protein sequence ID" value="PIC25851.1"/>
    <property type="molecule type" value="Genomic_DNA"/>
</dbReference>
<protein>
    <submittedName>
        <fullName evidence="2">Uncharacterized protein</fullName>
    </submittedName>
</protein>
<evidence type="ECO:0000313" key="3">
    <source>
        <dbReference type="Proteomes" id="UP000230233"/>
    </source>
</evidence>
<feature type="compositionally biased region" description="Polar residues" evidence="1">
    <location>
        <begin position="1"/>
        <end position="27"/>
    </location>
</feature>
<organism evidence="2 3">
    <name type="scientific">Caenorhabditis nigoni</name>
    <dbReference type="NCBI Taxonomy" id="1611254"/>
    <lineage>
        <taxon>Eukaryota</taxon>
        <taxon>Metazoa</taxon>
        <taxon>Ecdysozoa</taxon>
        <taxon>Nematoda</taxon>
        <taxon>Chromadorea</taxon>
        <taxon>Rhabditida</taxon>
        <taxon>Rhabditina</taxon>
        <taxon>Rhabditomorpha</taxon>
        <taxon>Rhabditoidea</taxon>
        <taxon>Rhabditidae</taxon>
        <taxon>Peloderinae</taxon>
        <taxon>Caenorhabditis</taxon>
    </lineage>
</organism>
<dbReference type="Proteomes" id="UP000230233">
    <property type="component" value="Chromosome V"/>
</dbReference>
<name>A0A2G5TFM8_9PELO</name>
<keyword evidence="3" id="KW-1185">Reference proteome</keyword>
<accession>A0A2G5TFM8</accession>
<gene>
    <name evidence="2" type="primary">Cnig_chr_V.g18623</name>
    <name evidence="2" type="ORF">B9Z55_018623</name>
</gene>
<reference evidence="3" key="1">
    <citation type="submission" date="2017-10" db="EMBL/GenBank/DDBJ databases">
        <title>Rapid genome shrinkage in a self-fertile nematode reveals novel sperm competition proteins.</title>
        <authorList>
            <person name="Yin D."/>
            <person name="Schwarz E.M."/>
            <person name="Thomas C.G."/>
            <person name="Felde R.L."/>
            <person name="Korf I.F."/>
            <person name="Cutter A.D."/>
            <person name="Schartner C.M."/>
            <person name="Ralston E.J."/>
            <person name="Meyer B.J."/>
            <person name="Haag E.S."/>
        </authorList>
    </citation>
    <scope>NUCLEOTIDE SEQUENCE [LARGE SCALE GENOMIC DNA]</scope>
    <source>
        <strain evidence="3">JU1422</strain>
    </source>
</reference>